<dbReference type="EMBL" id="KL197715">
    <property type="protein sequence ID" value="KDQ59662.1"/>
    <property type="molecule type" value="Genomic_DNA"/>
</dbReference>
<proteinExistence type="predicted"/>
<dbReference type="HOGENOM" id="CLU_2886118_0_0_1"/>
<reference evidence="2" key="1">
    <citation type="journal article" date="2014" name="Proc. Natl. Acad. Sci. U.S.A.">
        <title>Extensive sampling of basidiomycete genomes demonstrates inadequacy of the white-rot/brown-rot paradigm for wood decay fungi.</title>
        <authorList>
            <person name="Riley R."/>
            <person name="Salamov A.A."/>
            <person name="Brown D.W."/>
            <person name="Nagy L.G."/>
            <person name="Floudas D."/>
            <person name="Held B.W."/>
            <person name="Levasseur A."/>
            <person name="Lombard V."/>
            <person name="Morin E."/>
            <person name="Otillar R."/>
            <person name="Lindquist E.A."/>
            <person name="Sun H."/>
            <person name="LaButti K.M."/>
            <person name="Schmutz J."/>
            <person name="Jabbour D."/>
            <person name="Luo H."/>
            <person name="Baker S.E."/>
            <person name="Pisabarro A.G."/>
            <person name="Walton J.D."/>
            <person name="Blanchette R.A."/>
            <person name="Henrissat B."/>
            <person name="Martin F."/>
            <person name="Cullen D."/>
            <person name="Hibbett D.S."/>
            <person name="Grigoriev I.V."/>
        </authorList>
    </citation>
    <scope>NUCLEOTIDE SEQUENCE [LARGE SCALE GENOMIC DNA]</scope>
    <source>
        <strain evidence="2">MUCL 33604</strain>
    </source>
</reference>
<dbReference type="InterPro" id="IPR014729">
    <property type="entry name" value="Rossmann-like_a/b/a_fold"/>
</dbReference>
<evidence type="ECO:0000313" key="2">
    <source>
        <dbReference type="Proteomes" id="UP000027265"/>
    </source>
</evidence>
<evidence type="ECO:0000313" key="1">
    <source>
        <dbReference type="EMBL" id="KDQ59662.1"/>
    </source>
</evidence>
<keyword evidence="2" id="KW-1185">Reference proteome</keyword>
<dbReference type="Proteomes" id="UP000027265">
    <property type="component" value="Unassembled WGS sequence"/>
</dbReference>
<sequence>MHLGHMIPFVFKKWLQDVFDVPLVQLTDKSNTFAKAVLPKSKKGASSKLCYRKSLGRVELRLY</sequence>
<organism evidence="1 2">
    <name type="scientific">Jaapia argillacea MUCL 33604</name>
    <dbReference type="NCBI Taxonomy" id="933084"/>
    <lineage>
        <taxon>Eukaryota</taxon>
        <taxon>Fungi</taxon>
        <taxon>Dikarya</taxon>
        <taxon>Basidiomycota</taxon>
        <taxon>Agaricomycotina</taxon>
        <taxon>Agaricomycetes</taxon>
        <taxon>Agaricomycetidae</taxon>
        <taxon>Jaapiales</taxon>
        <taxon>Jaapiaceae</taxon>
        <taxon>Jaapia</taxon>
    </lineage>
</organism>
<dbReference type="STRING" id="933084.A0A067Q839"/>
<protein>
    <submittedName>
        <fullName evidence="1">Uncharacterized protein</fullName>
    </submittedName>
</protein>
<accession>A0A067Q839</accession>
<gene>
    <name evidence="1" type="ORF">JAAARDRAFT_628433</name>
</gene>
<dbReference type="AlphaFoldDB" id="A0A067Q839"/>
<name>A0A067Q839_9AGAM</name>
<dbReference type="OrthoDB" id="10261385at2759"/>
<dbReference type="InParanoid" id="A0A067Q839"/>
<dbReference type="Gene3D" id="3.40.50.620">
    <property type="entry name" value="HUPs"/>
    <property type="match status" value="1"/>
</dbReference>